<dbReference type="GO" id="GO:0005643">
    <property type="term" value="C:nuclear pore"/>
    <property type="evidence" value="ECO:0007669"/>
    <property type="project" value="UniProtKB-SubCell"/>
</dbReference>
<evidence type="ECO:0000256" key="1">
    <source>
        <dbReference type="ARBA" id="ARBA00004567"/>
    </source>
</evidence>
<dbReference type="PANTHER" id="PTHR13437:SF2">
    <property type="entry name" value="NUCLEOPORIN P58_P45"/>
    <property type="match status" value="1"/>
</dbReference>
<dbReference type="GO" id="GO:0051028">
    <property type="term" value="P:mRNA transport"/>
    <property type="evidence" value="ECO:0007669"/>
    <property type="project" value="UniProtKB-KW"/>
</dbReference>
<evidence type="ECO:0000256" key="5">
    <source>
        <dbReference type="ARBA" id="ARBA00023010"/>
    </source>
</evidence>
<evidence type="ECO:0000256" key="3">
    <source>
        <dbReference type="ARBA" id="ARBA00022816"/>
    </source>
</evidence>
<dbReference type="InterPro" id="IPR025574">
    <property type="entry name" value="Nucleoporin_FG_rpt"/>
</dbReference>
<dbReference type="AlphaFoldDB" id="A0A2P5HEJ0"/>
<keyword evidence="4" id="KW-0653">Protein transport</keyword>
<feature type="compositionally biased region" description="Low complexity" evidence="8">
    <location>
        <begin position="223"/>
        <end position="235"/>
    </location>
</feature>
<reference evidence="9" key="1">
    <citation type="submission" date="2017-09" db="EMBL/GenBank/DDBJ databases">
        <title>Polyketide synthases of a Diaporthe helianthi virulent isolate.</title>
        <authorList>
            <person name="Baroncelli R."/>
        </authorList>
    </citation>
    <scope>NUCLEOTIDE SEQUENCE [LARGE SCALE GENOMIC DNA]</scope>
    <source>
        <strain evidence="9">7/96</strain>
    </source>
</reference>
<dbReference type="EMBL" id="MAVT02003476">
    <property type="protein sequence ID" value="POS68673.1"/>
    <property type="molecule type" value="Genomic_DNA"/>
</dbReference>
<evidence type="ECO:0000313" key="10">
    <source>
        <dbReference type="Proteomes" id="UP000094444"/>
    </source>
</evidence>
<keyword evidence="2" id="KW-0813">Transport</keyword>
<keyword evidence="6" id="KW-0906">Nuclear pore complex</keyword>
<evidence type="ECO:0000256" key="7">
    <source>
        <dbReference type="ARBA" id="ARBA00023242"/>
    </source>
</evidence>
<feature type="compositionally biased region" description="Low complexity" evidence="8">
    <location>
        <begin position="55"/>
        <end position="66"/>
    </location>
</feature>
<evidence type="ECO:0000256" key="4">
    <source>
        <dbReference type="ARBA" id="ARBA00022927"/>
    </source>
</evidence>
<feature type="compositionally biased region" description="Polar residues" evidence="8">
    <location>
        <begin position="42"/>
        <end position="54"/>
    </location>
</feature>
<sequence>PAPAKTRHGSLSRWDFADKFFVFSGSTLSQPPPGGFMPASEQPFTQTNSLFGGNTTTSQPPAQTPSLFGSSIKQQHQQQTQPQHQQQQPPVGGGGGLFGASMAASSQPSLFGSNTAAAGTGGGGGGGGGGGLFGGTATAQPQQTGGGLFGSTTTTTAQPSQAVGGGWFNTALTQSTSAAGGGLFGNTQNAAGSSFGGAARNTNTGTSSLFGQNPAQSGGLFGGQAATQPAQATSGGLFGGGLNKSTNQQQQSNPTLGATMNPHVVPGVRIDLSNMKSTTRFNDLHEDVQKGIADIDKFIQNGMSQKDQLDAFMPAHGEQLSAIPGDVRFVGRKYAAVDSALGADLHAIKQMRDLVRSDAEEAKLSFSAVDNLMLPSQYHVNNAPGFFGSSNRGGSGSDGKGGDDDDKTASDLVGFFSKQVDEMDDQIKRFQKNVREIEMHLGGVQQNLMDQASRLQNGGGGLGAGLAEEKQMELYAVLRDFEESILQVASVVGAGREGVTELQLSDFRGRGPSGVH</sequence>
<keyword evidence="3" id="KW-0509">mRNA transport</keyword>
<dbReference type="InParanoid" id="A0A2P5HEJ0"/>
<accession>A0A2P5HEJ0</accession>
<feature type="region of interest" description="Disordered" evidence="8">
    <location>
        <begin position="24"/>
        <end position="108"/>
    </location>
</feature>
<dbReference type="PANTHER" id="PTHR13437">
    <property type="entry name" value="NUCLEOPORIN P58/P45 NUCLEOPORIN-LIKE PROTEIN 1"/>
    <property type="match status" value="1"/>
</dbReference>
<dbReference type="STRING" id="158607.A0A2P5HEJ0"/>
<feature type="region of interest" description="Disordered" evidence="8">
    <location>
        <begin position="220"/>
        <end position="262"/>
    </location>
</feature>
<protein>
    <recommendedName>
        <fullName evidence="11">Nucleoporin NUP49/NSP49</fullName>
    </recommendedName>
</protein>
<dbReference type="GO" id="GO:0015031">
    <property type="term" value="P:protein transport"/>
    <property type="evidence" value="ECO:0007669"/>
    <property type="project" value="UniProtKB-KW"/>
</dbReference>
<evidence type="ECO:0008006" key="11">
    <source>
        <dbReference type="Google" id="ProtNLM"/>
    </source>
</evidence>
<dbReference type="GO" id="GO:0017056">
    <property type="term" value="F:structural constituent of nuclear pore"/>
    <property type="evidence" value="ECO:0007669"/>
    <property type="project" value="InterPro"/>
</dbReference>
<feature type="compositionally biased region" description="Polar residues" evidence="8">
    <location>
        <begin position="243"/>
        <end position="258"/>
    </location>
</feature>
<evidence type="ECO:0000256" key="8">
    <source>
        <dbReference type="SAM" id="MobiDB-lite"/>
    </source>
</evidence>
<dbReference type="Pfam" id="PF13634">
    <property type="entry name" value="Nucleoporin_FG"/>
    <property type="match status" value="3"/>
</dbReference>
<keyword evidence="5" id="KW-0811">Translocation</keyword>
<evidence type="ECO:0000256" key="6">
    <source>
        <dbReference type="ARBA" id="ARBA00023132"/>
    </source>
</evidence>
<evidence type="ECO:0000313" key="9">
    <source>
        <dbReference type="EMBL" id="POS68673.1"/>
    </source>
</evidence>
<comment type="subcellular location">
    <subcellularLocation>
        <location evidence="1">Nucleus</location>
        <location evidence="1">Nuclear pore complex</location>
    </subcellularLocation>
</comment>
<keyword evidence="7" id="KW-0539">Nucleus</keyword>
<comment type="caution">
    <text evidence="9">The sequence shown here is derived from an EMBL/GenBank/DDBJ whole genome shotgun (WGS) entry which is preliminary data.</text>
</comment>
<evidence type="ECO:0000256" key="2">
    <source>
        <dbReference type="ARBA" id="ARBA00022448"/>
    </source>
</evidence>
<gene>
    <name evidence="9" type="ORF">DHEL01_v212934</name>
</gene>
<dbReference type="Proteomes" id="UP000094444">
    <property type="component" value="Unassembled WGS sequence"/>
</dbReference>
<dbReference type="Pfam" id="PF21121">
    <property type="entry name" value="Nup49_C"/>
    <property type="match status" value="1"/>
</dbReference>
<dbReference type="OrthoDB" id="2538017at2759"/>
<dbReference type="GO" id="GO:0008139">
    <property type="term" value="F:nuclear localization sequence binding"/>
    <property type="evidence" value="ECO:0007669"/>
    <property type="project" value="InterPro"/>
</dbReference>
<feature type="region of interest" description="Disordered" evidence="8">
    <location>
        <begin position="128"/>
        <end position="162"/>
    </location>
</feature>
<feature type="compositionally biased region" description="Low complexity" evidence="8">
    <location>
        <begin position="74"/>
        <end position="90"/>
    </location>
</feature>
<feature type="non-terminal residue" evidence="9">
    <location>
        <position position="1"/>
    </location>
</feature>
<proteinExistence type="predicted"/>
<organism evidence="9 10">
    <name type="scientific">Diaporthe helianthi</name>
    <dbReference type="NCBI Taxonomy" id="158607"/>
    <lineage>
        <taxon>Eukaryota</taxon>
        <taxon>Fungi</taxon>
        <taxon>Dikarya</taxon>
        <taxon>Ascomycota</taxon>
        <taxon>Pezizomycotina</taxon>
        <taxon>Sordariomycetes</taxon>
        <taxon>Sordariomycetidae</taxon>
        <taxon>Diaporthales</taxon>
        <taxon>Diaporthaceae</taxon>
        <taxon>Diaporthe</taxon>
    </lineage>
</organism>
<feature type="region of interest" description="Disordered" evidence="8">
    <location>
        <begin position="385"/>
        <end position="408"/>
    </location>
</feature>
<keyword evidence="10" id="KW-1185">Reference proteome</keyword>
<name>A0A2P5HEJ0_DIAHE</name>
<dbReference type="InterPro" id="IPR024882">
    <property type="entry name" value="NUP58/p45/49"/>
</dbReference>